<keyword evidence="4" id="KW-0472">Membrane</keyword>
<evidence type="ECO:0000256" key="1">
    <source>
        <dbReference type="ARBA" id="ARBA00004255"/>
    </source>
</evidence>
<evidence type="ECO:0000313" key="5">
    <source>
        <dbReference type="EMBL" id="MBB4929570.1"/>
    </source>
</evidence>
<dbReference type="Proteomes" id="UP000523007">
    <property type="component" value="Unassembled WGS sequence"/>
</dbReference>
<sequence length="229" mass="23793">MHQPTITQELLLLCHGPLAGRPLVDGTRMACGVAGAMVTELALGGRISIEDDRITAPQGAAATGDPSLDALLGRIATEKRPRPVKWWVQKTQSGGLRNEALRSAVGAGLLRHEQWRLLGIFPANDYYPTDPQQREDLRQRMAAALGWQGGHGDHRAVALLALCDAVGAGSKLFPDLTGRERRKLVKQAAQNDQIGRAVASVIRSIQAGTSGAAAAAAGGGGDGGGGGGC</sequence>
<dbReference type="GO" id="GO:0070273">
    <property type="term" value="F:phosphatidylinositol-4-phosphate binding"/>
    <property type="evidence" value="ECO:0007669"/>
    <property type="project" value="InterPro"/>
</dbReference>
<dbReference type="InterPro" id="IPR008628">
    <property type="entry name" value="GPP34-like"/>
</dbReference>
<gene>
    <name evidence="5" type="ORF">F4561_000390</name>
</gene>
<keyword evidence="3" id="KW-0446">Lipid-binding</keyword>
<name>A0A7W7RD28_9ACTN</name>
<comment type="subcellular location">
    <subcellularLocation>
        <location evidence="1">Golgi apparatus membrane</location>
        <topology evidence="1">Peripheral membrane protein</topology>
        <orientation evidence="1">Cytoplasmic side</orientation>
    </subcellularLocation>
</comment>
<dbReference type="RefSeq" id="WP_184574166.1">
    <property type="nucleotide sequence ID" value="NZ_JACHJT010000001.1"/>
</dbReference>
<dbReference type="GO" id="GO:0005737">
    <property type="term" value="C:cytoplasm"/>
    <property type="evidence" value="ECO:0007669"/>
    <property type="project" value="UniProtKB-ARBA"/>
</dbReference>
<keyword evidence="6" id="KW-1185">Reference proteome</keyword>
<evidence type="ECO:0000256" key="2">
    <source>
        <dbReference type="ARBA" id="ARBA00023034"/>
    </source>
</evidence>
<evidence type="ECO:0000256" key="4">
    <source>
        <dbReference type="ARBA" id="ARBA00023136"/>
    </source>
</evidence>
<protein>
    <recommendedName>
        <fullName evidence="7">Golgi phosphoprotein 3 GPP34</fullName>
    </recommendedName>
</protein>
<dbReference type="Pfam" id="PF05719">
    <property type="entry name" value="GPP34"/>
    <property type="match status" value="1"/>
</dbReference>
<dbReference type="Gene3D" id="1.10.3630.10">
    <property type="entry name" value="yeast vps74-n-term truncation variant domain like"/>
    <property type="match status" value="1"/>
</dbReference>
<dbReference type="EMBL" id="JACHJT010000001">
    <property type="protein sequence ID" value="MBB4929570.1"/>
    <property type="molecule type" value="Genomic_DNA"/>
</dbReference>
<organism evidence="5 6">
    <name type="scientific">Lipingzhangella halophila</name>
    <dbReference type="NCBI Taxonomy" id="1783352"/>
    <lineage>
        <taxon>Bacteria</taxon>
        <taxon>Bacillati</taxon>
        <taxon>Actinomycetota</taxon>
        <taxon>Actinomycetes</taxon>
        <taxon>Streptosporangiales</taxon>
        <taxon>Nocardiopsidaceae</taxon>
        <taxon>Lipingzhangella</taxon>
    </lineage>
</organism>
<evidence type="ECO:0000313" key="6">
    <source>
        <dbReference type="Proteomes" id="UP000523007"/>
    </source>
</evidence>
<evidence type="ECO:0000256" key="3">
    <source>
        <dbReference type="ARBA" id="ARBA00023121"/>
    </source>
</evidence>
<proteinExistence type="predicted"/>
<reference evidence="5 6" key="1">
    <citation type="submission" date="2020-08" db="EMBL/GenBank/DDBJ databases">
        <title>Sequencing the genomes of 1000 actinobacteria strains.</title>
        <authorList>
            <person name="Klenk H.-P."/>
        </authorList>
    </citation>
    <scope>NUCLEOTIDE SEQUENCE [LARGE SCALE GENOMIC DNA]</scope>
    <source>
        <strain evidence="5 6">DSM 102030</strain>
    </source>
</reference>
<dbReference type="InterPro" id="IPR038261">
    <property type="entry name" value="GPP34-like_sf"/>
</dbReference>
<comment type="caution">
    <text evidence="5">The sequence shown here is derived from an EMBL/GenBank/DDBJ whole genome shotgun (WGS) entry which is preliminary data.</text>
</comment>
<dbReference type="AlphaFoldDB" id="A0A7W7RD28"/>
<keyword evidence="2" id="KW-0333">Golgi apparatus</keyword>
<accession>A0A7W7RD28</accession>
<dbReference type="GO" id="GO:0012505">
    <property type="term" value="C:endomembrane system"/>
    <property type="evidence" value="ECO:0007669"/>
    <property type="project" value="UniProtKB-ARBA"/>
</dbReference>
<evidence type="ECO:0008006" key="7">
    <source>
        <dbReference type="Google" id="ProtNLM"/>
    </source>
</evidence>